<name>A0A8B7YSJ5_ACAPL</name>
<evidence type="ECO:0000313" key="3">
    <source>
        <dbReference type="RefSeq" id="XP_022096254.1"/>
    </source>
</evidence>
<dbReference type="Proteomes" id="UP000694845">
    <property type="component" value="Unplaced"/>
</dbReference>
<reference evidence="3" key="1">
    <citation type="submission" date="2025-08" db="UniProtKB">
        <authorList>
            <consortium name="RefSeq"/>
        </authorList>
    </citation>
    <scope>IDENTIFICATION</scope>
</reference>
<evidence type="ECO:0000313" key="2">
    <source>
        <dbReference type="Proteomes" id="UP000694845"/>
    </source>
</evidence>
<dbReference type="RefSeq" id="XP_022096254.1">
    <property type="nucleotide sequence ID" value="XM_022240562.1"/>
</dbReference>
<feature type="compositionally biased region" description="Acidic residues" evidence="1">
    <location>
        <begin position="165"/>
        <end position="190"/>
    </location>
</feature>
<organism evidence="2 3">
    <name type="scientific">Acanthaster planci</name>
    <name type="common">Crown-of-thorns starfish</name>
    <dbReference type="NCBI Taxonomy" id="133434"/>
    <lineage>
        <taxon>Eukaryota</taxon>
        <taxon>Metazoa</taxon>
        <taxon>Echinodermata</taxon>
        <taxon>Eleutherozoa</taxon>
        <taxon>Asterozoa</taxon>
        <taxon>Asteroidea</taxon>
        <taxon>Valvatacea</taxon>
        <taxon>Valvatida</taxon>
        <taxon>Acanthasteridae</taxon>
        <taxon>Acanthaster</taxon>
    </lineage>
</organism>
<dbReference type="KEGG" id="aplc:110982262"/>
<proteinExistence type="predicted"/>
<protein>
    <submittedName>
        <fullName evidence="3">Uncharacterized protein C9orf85 homolog isoform X1</fullName>
    </submittedName>
</protein>
<dbReference type="OMA" id="HKNRHVF"/>
<dbReference type="AlphaFoldDB" id="A0A8B7YSJ5"/>
<keyword evidence="2" id="KW-1185">Reference proteome</keyword>
<sequence>MSSQKGNMKKKSQKYQNTKAFKNDLHDTSRKMKALNQMVVSGVCSRCREQIEWKIKYKKYKPLTQPKKCVKCEQKAVTQAYHIMCKPCATAAKVCAKCGKNDIVTEQGMTPAEEAPPASQLQTDLRQLTEKQRQSFFHYQAKGCPDEGDGSTPKEAQCMSKSQELDDDDGDDGFDDYDESRELDEAEEELNDRTCST</sequence>
<accession>A0A8B7YSJ5</accession>
<gene>
    <name evidence="3" type="primary">LOC110982262</name>
</gene>
<feature type="region of interest" description="Disordered" evidence="1">
    <location>
        <begin position="1"/>
        <end position="22"/>
    </location>
</feature>
<dbReference type="GeneID" id="110982262"/>
<dbReference type="PANTHER" id="PTHR22876">
    <property type="entry name" value="ZGC:101016"/>
    <property type="match status" value="1"/>
</dbReference>
<dbReference type="PANTHER" id="PTHR22876:SF5">
    <property type="entry name" value="CHROMOSOME 9 OPEN READING FRAME 85"/>
    <property type="match status" value="1"/>
</dbReference>
<feature type="region of interest" description="Disordered" evidence="1">
    <location>
        <begin position="141"/>
        <end position="197"/>
    </location>
</feature>
<dbReference type="OrthoDB" id="250548at2759"/>
<dbReference type="Pfam" id="PF10217">
    <property type="entry name" value="DUF2039"/>
    <property type="match status" value="1"/>
</dbReference>
<dbReference type="InterPro" id="IPR019351">
    <property type="entry name" value="DUF2039"/>
</dbReference>
<evidence type="ECO:0000256" key="1">
    <source>
        <dbReference type="SAM" id="MobiDB-lite"/>
    </source>
</evidence>